<dbReference type="Pfam" id="PF00903">
    <property type="entry name" value="Glyoxalase"/>
    <property type="match status" value="1"/>
</dbReference>
<dbReference type="PANTHER" id="PTHR36503">
    <property type="entry name" value="BLR2520 PROTEIN"/>
    <property type="match status" value="1"/>
</dbReference>
<evidence type="ECO:0000313" key="2">
    <source>
        <dbReference type="EMBL" id="PPK94745.1"/>
    </source>
</evidence>
<dbReference type="InterPro" id="IPR029068">
    <property type="entry name" value="Glyas_Bleomycin-R_OHBP_Dase"/>
</dbReference>
<dbReference type="InterPro" id="IPR037523">
    <property type="entry name" value="VOC_core"/>
</dbReference>
<dbReference type="OrthoDB" id="9804907at2"/>
<dbReference type="Gene3D" id="3.10.180.10">
    <property type="entry name" value="2,3-Dihydroxybiphenyl 1,2-Dioxygenase, domain 1"/>
    <property type="match status" value="1"/>
</dbReference>
<dbReference type="RefSeq" id="WP_104433032.1">
    <property type="nucleotide sequence ID" value="NZ_PTJD01000007.1"/>
</dbReference>
<protein>
    <submittedName>
        <fullName evidence="2">Putative glyoxalase superfamily protein PhnB</fullName>
    </submittedName>
</protein>
<sequence>MDATRNGLAALTLFVEDLGSVTGFYRDVLGLQMLFDDEDSSVFGLAGTMLNVLAVDAAAEVIAPADAAPIGASAQMMLSLFVEDVDATCADLRERGVALLNGPVDRPWGKRTAAFTDPAGTVWEIAQDIPNGAGHEVDGA</sequence>
<gene>
    <name evidence="2" type="ORF">CLV92_107248</name>
</gene>
<evidence type="ECO:0000259" key="1">
    <source>
        <dbReference type="PROSITE" id="PS51819"/>
    </source>
</evidence>
<dbReference type="Proteomes" id="UP000239485">
    <property type="component" value="Unassembled WGS sequence"/>
</dbReference>
<dbReference type="InterPro" id="IPR004360">
    <property type="entry name" value="Glyas_Fos-R_dOase_dom"/>
</dbReference>
<dbReference type="PROSITE" id="PS51819">
    <property type="entry name" value="VOC"/>
    <property type="match status" value="1"/>
</dbReference>
<evidence type="ECO:0000313" key="3">
    <source>
        <dbReference type="Proteomes" id="UP000239485"/>
    </source>
</evidence>
<proteinExistence type="predicted"/>
<feature type="domain" description="VOC" evidence="1">
    <location>
        <begin position="7"/>
        <end position="128"/>
    </location>
</feature>
<name>A0A2S6IKP1_9ACTN</name>
<organism evidence="2 3">
    <name type="scientific">Kineococcus xinjiangensis</name>
    <dbReference type="NCBI Taxonomy" id="512762"/>
    <lineage>
        <taxon>Bacteria</taxon>
        <taxon>Bacillati</taxon>
        <taxon>Actinomycetota</taxon>
        <taxon>Actinomycetes</taxon>
        <taxon>Kineosporiales</taxon>
        <taxon>Kineosporiaceae</taxon>
        <taxon>Kineococcus</taxon>
    </lineage>
</organism>
<dbReference type="AlphaFoldDB" id="A0A2S6IKP1"/>
<reference evidence="2 3" key="1">
    <citation type="submission" date="2018-02" db="EMBL/GenBank/DDBJ databases">
        <title>Genomic Encyclopedia of Archaeal and Bacterial Type Strains, Phase II (KMG-II): from individual species to whole genera.</title>
        <authorList>
            <person name="Goeker M."/>
        </authorList>
    </citation>
    <scope>NUCLEOTIDE SEQUENCE [LARGE SCALE GENOMIC DNA]</scope>
    <source>
        <strain evidence="2 3">DSM 22857</strain>
    </source>
</reference>
<dbReference type="PANTHER" id="PTHR36503:SF3">
    <property type="entry name" value="BLR0126 PROTEIN"/>
    <property type="match status" value="1"/>
</dbReference>
<dbReference type="EMBL" id="PTJD01000007">
    <property type="protein sequence ID" value="PPK94745.1"/>
    <property type="molecule type" value="Genomic_DNA"/>
</dbReference>
<accession>A0A2S6IKP1</accession>
<keyword evidence="3" id="KW-1185">Reference proteome</keyword>
<comment type="caution">
    <text evidence="2">The sequence shown here is derived from an EMBL/GenBank/DDBJ whole genome shotgun (WGS) entry which is preliminary data.</text>
</comment>
<dbReference type="SUPFAM" id="SSF54593">
    <property type="entry name" value="Glyoxalase/Bleomycin resistance protein/Dihydroxybiphenyl dioxygenase"/>
    <property type="match status" value="1"/>
</dbReference>